<comment type="subcellular location">
    <subcellularLocation>
        <location evidence="1">Cell membrane</location>
        <topology evidence="1">Multi-pass membrane protein</topology>
    </subcellularLocation>
</comment>
<dbReference type="KEGG" id="bpb:bpr_I0441"/>
<reference evidence="10 11" key="1">
    <citation type="journal article" date="2010" name="PLoS ONE">
        <title>The glycobiome of the rumen bacterium Butyrivibrio proteoclasticus B316(T) highlights adaptation to a polysaccharide-rich environment.</title>
        <authorList>
            <person name="Kelly W.J."/>
            <person name="Leahy S.C."/>
            <person name="Altermann E."/>
            <person name="Yeoman C.J."/>
            <person name="Dunne J.C."/>
            <person name="Kong Z."/>
            <person name="Pacheco D.M."/>
            <person name="Li D."/>
            <person name="Noel S.J."/>
            <person name="Moon C.D."/>
            <person name="Cookson A.L."/>
            <person name="Attwood G.T."/>
        </authorList>
    </citation>
    <scope>NUCLEOTIDE SEQUENCE [LARGE SCALE GENOMIC DNA]</scope>
    <source>
        <strain evidence="11">ATCC 51982 / DSM 14932 / B316</strain>
    </source>
</reference>
<organism evidence="10 11">
    <name type="scientific">Butyrivibrio proteoclasticus (strain ATCC 51982 / DSM 14932 / B316)</name>
    <name type="common">Clostridium proteoclasticum</name>
    <dbReference type="NCBI Taxonomy" id="515622"/>
    <lineage>
        <taxon>Bacteria</taxon>
        <taxon>Bacillati</taxon>
        <taxon>Bacillota</taxon>
        <taxon>Clostridia</taxon>
        <taxon>Lachnospirales</taxon>
        <taxon>Lachnospiraceae</taxon>
        <taxon>Butyrivibrio</taxon>
    </lineage>
</organism>
<dbReference type="Proteomes" id="UP000001299">
    <property type="component" value="Chromosome 1"/>
</dbReference>
<keyword evidence="4" id="KW-0808">Transferase</keyword>
<keyword evidence="11" id="KW-1185">Reference proteome</keyword>
<dbReference type="RefSeq" id="WP_013279846.1">
    <property type="nucleotide sequence ID" value="NC_014387.1"/>
</dbReference>
<sequence length="536" mass="60197">MSKKTKSEYKLDRIDFVVLFVSLLIGAILRLIGFDWGRESIYQPDEIWMVAPAIAMASSKRLIWDTFYYPAQSFSKIQALVLMIYSNASGHEISYRSVQEYWICRIITAVAGVVTIYVIFLIGNKLKSRLGTISALLLSVSPHMVCLAKQDTGDVASLFFASLTMLLALKYTEARLYRYLVLMSLTSSMAIMEKWHGGACYGMVAFIILFYSKSVKDFLFREVIALLSFLVGIVAIAPNIVLNYKTAIIDGFLGVAVYDGGQGAGWWNNLRAYLNYGYIHIGGMALIALIIIGLLVVLAERDKRYTILLLAVIKVVILCMMNRTFPRWALELYFAEIILMVAGILWMWNMRSKLIKVITIAFTVITISESISASAVVCASAYYKNQDVRAQQEDYCLLNGISNEKTKSMYYSAFCPGGIRSTGDGNMTSQDLSDILTVDESGMMHKIEEYDYVAYSTRYEKPELINTLDDMNLCVWTGEAEYPDVFGIPFWNGDSSFNDFEMVVNNVSAVLDIMNGASIGAYDIYLYNISDIPLIN</sequence>
<evidence type="ECO:0000256" key="2">
    <source>
        <dbReference type="ARBA" id="ARBA00022475"/>
    </source>
</evidence>
<feature type="domain" description="Glycosyltransferase RgtA/B/C/D-like" evidence="9">
    <location>
        <begin position="101"/>
        <end position="241"/>
    </location>
</feature>
<evidence type="ECO:0000256" key="1">
    <source>
        <dbReference type="ARBA" id="ARBA00004651"/>
    </source>
</evidence>
<dbReference type="HOGENOM" id="CLU_507796_0_0_9"/>
<evidence type="ECO:0000256" key="3">
    <source>
        <dbReference type="ARBA" id="ARBA00022676"/>
    </source>
</evidence>
<evidence type="ECO:0000256" key="6">
    <source>
        <dbReference type="ARBA" id="ARBA00022989"/>
    </source>
</evidence>
<dbReference type="GO" id="GO:0016763">
    <property type="term" value="F:pentosyltransferase activity"/>
    <property type="evidence" value="ECO:0007669"/>
    <property type="project" value="TreeGrafter"/>
</dbReference>
<feature type="transmembrane region" description="Helical" evidence="8">
    <location>
        <begin position="194"/>
        <end position="211"/>
    </location>
</feature>
<protein>
    <recommendedName>
        <fullName evidence="9">Glycosyltransferase RgtA/B/C/D-like domain-containing protein</fullName>
    </recommendedName>
</protein>
<feature type="transmembrane region" description="Helical" evidence="8">
    <location>
        <begin position="276"/>
        <end position="298"/>
    </location>
</feature>
<dbReference type="eggNOG" id="COG1807">
    <property type="taxonomic scope" value="Bacteria"/>
</dbReference>
<dbReference type="PANTHER" id="PTHR33908:SF3">
    <property type="entry name" value="UNDECAPRENYL PHOSPHATE-ALPHA-4-AMINO-4-DEOXY-L-ARABINOSE ARABINOSYL TRANSFERASE"/>
    <property type="match status" value="1"/>
</dbReference>
<feature type="transmembrane region" description="Helical" evidence="8">
    <location>
        <begin position="155"/>
        <end position="174"/>
    </location>
</feature>
<keyword evidence="2" id="KW-1003">Cell membrane</keyword>
<gene>
    <name evidence="10" type="ordered locus">bpr_I0441</name>
</gene>
<dbReference type="AlphaFoldDB" id="E0RZY8"/>
<dbReference type="PANTHER" id="PTHR33908">
    <property type="entry name" value="MANNOSYLTRANSFERASE YKCB-RELATED"/>
    <property type="match status" value="1"/>
</dbReference>
<keyword evidence="6 8" id="KW-1133">Transmembrane helix</keyword>
<feature type="transmembrane region" description="Helical" evidence="8">
    <location>
        <begin position="330"/>
        <end position="348"/>
    </location>
</feature>
<evidence type="ECO:0000256" key="4">
    <source>
        <dbReference type="ARBA" id="ARBA00022679"/>
    </source>
</evidence>
<evidence type="ECO:0000313" key="11">
    <source>
        <dbReference type="Proteomes" id="UP000001299"/>
    </source>
</evidence>
<feature type="transmembrane region" description="Helical" evidence="8">
    <location>
        <begin position="102"/>
        <end position="123"/>
    </location>
</feature>
<evidence type="ECO:0000256" key="5">
    <source>
        <dbReference type="ARBA" id="ARBA00022692"/>
    </source>
</evidence>
<keyword evidence="3" id="KW-0328">Glycosyltransferase</keyword>
<feature type="transmembrane region" description="Helical" evidence="8">
    <location>
        <begin position="223"/>
        <end position="242"/>
    </location>
</feature>
<dbReference type="Pfam" id="PF13231">
    <property type="entry name" value="PMT_2"/>
    <property type="match status" value="1"/>
</dbReference>
<dbReference type="InterPro" id="IPR038731">
    <property type="entry name" value="RgtA/B/C-like"/>
</dbReference>
<dbReference type="GO" id="GO:0009103">
    <property type="term" value="P:lipopolysaccharide biosynthetic process"/>
    <property type="evidence" value="ECO:0007669"/>
    <property type="project" value="UniProtKB-ARBA"/>
</dbReference>
<evidence type="ECO:0000313" key="10">
    <source>
        <dbReference type="EMBL" id="ADL33189.1"/>
    </source>
</evidence>
<dbReference type="GO" id="GO:0010041">
    <property type="term" value="P:response to iron(III) ion"/>
    <property type="evidence" value="ECO:0007669"/>
    <property type="project" value="TreeGrafter"/>
</dbReference>
<dbReference type="GO" id="GO:0005886">
    <property type="term" value="C:plasma membrane"/>
    <property type="evidence" value="ECO:0007669"/>
    <property type="project" value="UniProtKB-SubCell"/>
</dbReference>
<dbReference type="EMBL" id="CP001810">
    <property type="protein sequence ID" value="ADL33189.1"/>
    <property type="molecule type" value="Genomic_DNA"/>
</dbReference>
<dbReference type="InterPro" id="IPR050297">
    <property type="entry name" value="LipidA_mod_glycosyltrf_83"/>
</dbReference>
<name>E0RZY8_BUTPB</name>
<evidence type="ECO:0000256" key="8">
    <source>
        <dbReference type="SAM" id="Phobius"/>
    </source>
</evidence>
<proteinExistence type="predicted"/>
<feature type="transmembrane region" description="Helical" evidence="8">
    <location>
        <begin position="16"/>
        <end position="33"/>
    </location>
</feature>
<feature type="transmembrane region" description="Helical" evidence="8">
    <location>
        <begin position="360"/>
        <end position="383"/>
    </location>
</feature>
<evidence type="ECO:0000256" key="7">
    <source>
        <dbReference type="ARBA" id="ARBA00023136"/>
    </source>
</evidence>
<keyword evidence="7 8" id="KW-0472">Membrane</keyword>
<keyword evidence="5 8" id="KW-0812">Transmembrane</keyword>
<accession>E0RZY8</accession>
<dbReference type="STRING" id="515622.bpr_I0441"/>
<evidence type="ECO:0000259" key="9">
    <source>
        <dbReference type="Pfam" id="PF13231"/>
    </source>
</evidence>